<evidence type="ECO:0000256" key="1">
    <source>
        <dbReference type="SAM" id="MobiDB-lite"/>
    </source>
</evidence>
<dbReference type="SUPFAM" id="SSF53448">
    <property type="entry name" value="Nucleotide-diphospho-sugar transferases"/>
    <property type="match status" value="1"/>
</dbReference>
<feature type="compositionally biased region" description="Pro residues" evidence="1">
    <location>
        <begin position="485"/>
        <end position="495"/>
    </location>
</feature>
<gene>
    <name evidence="2" type="ORF">SDC9_18871</name>
</gene>
<dbReference type="AlphaFoldDB" id="A0A644U1F3"/>
<name>A0A644U1F3_9ZZZZ</name>
<protein>
    <recommendedName>
        <fullName evidence="3">Nucleotide-diphospho-sugar transferase domain-containing protein</fullName>
    </recommendedName>
</protein>
<feature type="region of interest" description="Disordered" evidence="1">
    <location>
        <begin position="481"/>
        <end position="529"/>
    </location>
</feature>
<reference evidence="2" key="1">
    <citation type="submission" date="2019-08" db="EMBL/GenBank/DDBJ databases">
        <authorList>
            <person name="Kucharzyk K."/>
            <person name="Murdoch R.W."/>
            <person name="Higgins S."/>
            <person name="Loffler F."/>
        </authorList>
    </citation>
    <scope>NUCLEOTIDE SEQUENCE</scope>
</reference>
<dbReference type="Gene3D" id="3.90.550.20">
    <property type="match status" value="1"/>
</dbReference>
<sequence>MLGLPHMLDGEQEVGRQHLFVQIRRDHAGPGVEHARAEDMQHARVFLEARRAQLAVEFLVILGGAQRGDLLAVLADGIVMRGADLGVGHQPVPFRLQRGDHPLDRAVLDGVVVHPEPVAQPLVAVDVVHPAAVALHEEAFGRAHGVMVQLHPVVAIGLGGRAPAVAEHLLRHRTPRAVEPFHLVPEVGDQPLRPVYAELLVDVDVAEEGLEAPGLMRLAHHLGRAGGELLEQEAVFVAVHVAIAEEPPGQRDHVRLAHGGIQRAQRAVADLDVDELVDIHADRPAGVLHHRLAFGGLQRGMLGLEVHRAERVVAMCADPLALEQVEHLVGAVRAVVGVDQEVVDPDRPVIGDPFHDEGAFVLHRGDDAGAPALDRAFRRGLRFRHRRADRLVAPDLGGKLQQLRVLDQRGLGRKLRGGAARHTQPHGAPEREGGVRVGFRIGHADRAPGGIEPGTRGRDTPAGNAAAGVELAADVVGKARGRALPHPPRIDPPPDQQHHARARSGAGVEGRGRARRARCEQVGDVKRQHRPRLGEEAPFRDLVDQRLTERRTPGVGRGHLHAVLAGRVGGEEGVAFRAKIGLAERDRAFDECHRHLEFARLQAAAQGRSEVLGTARHTVGRRAVHDHRAGRAVVIVMPAQPVDHGFGAFLEPLAEEAVAPGECGAVGGGGVDLVHDYRGGGGGGLGARARRLGAQRDAQGARGRGARHHHHPARDLAPFEHLDAAVGLLGRHLAGMRRRGEEQMQGAHGLAVAPVGPDHRIEHRQPAKLHDPKLPAEHPCLTHLLTPCLCLFLAQPSAPANRTGRAREFALAIRGDLAIMAARGTSKAKKGSVFMSKDYQVAALWIGGSLSYLEQLCLKSFVDAGQHVKLYSYEPIDNAPEGIEMADANEVLSQENFLRHGRTNSPALHSDLFRYHLLAQNDRTIWADTDAYCVKPFETPNGHFYSWESADGINGGVLGLPRDSEALGQLLEFTTDEYAIPEWYGEAYRRELEEKKAAGTPVHAGEQPWGVWGPHALTHFLKKTGESRYAMPIWGLYPFEYSERALMLRPGYDWHSHIKDDTYSIHFYGRRMRARLLDKFDGVPKPRSLIGQLVKKHGIDPAAAPLRRHGKPEADTGAED</sequence>
<comment type="caution">
    <text evidence="2">The sequence shown here is derived from an EMBL/GenBank/DDBJ whole genome shotgun (WGS) entry which is preliminary data.</text>
</comment>
<evidence type="ECO:0000313" key="2">
    <source>
        <dbReference type="EMBL" id="MPL73078.1"/>
    </source>
</evidence>
<accession>A0A644U1F3</accession>
<feature type="region of interest" description="Disordered" evidence="1">
    <location>
        <begin position="1101"/>
        <end position="1120"/>
    </location>
</feature>
<dbReference type="EMBL" id="VSSQ01000070">
    <property type="protein sequence ID" value="MPL73078.1"/>
    <property type="molecule type" value="Genomic_DNA"/>
</dbReference>
<proteinExistence type="predicted"/>
<dbReference type="InterPro" id="IPR029044">
    <property type="entry name" value="Nucleotide-diphossugar_trans"/>
</dbReference>
<organism evidence="2">
    <name type="scientific">bioreactor metagenome</name>
    <dbReference type="NCBI Taxonomy" id="1076179"/>
    <lineage>
        <taxon>unclassified sequences</taxon>
        <taxon>metagenomes</taxon>
        <taxon>ecological metagenomes</taxon>
    </lineage>
</organism>
<evidence type="ECO:0008006" key="3">
    <source>
        <dbReference type="Google" id="ProtNLM"/>
    </source>
</evidence>
<feature type="compositionally biased region" description="Basic and acidic residues" evidence="1">
    <location>
        <begin position="517"/>
        <end position="529"/>
    </location>
</feature>
<feature type="region of interest" description="Disordered" evidence="1">
    <location>
        <begin position="415"/>
        <end position="463"/>
    </location>
</feature>